<gene>
    <name evidence="1" type="ORF">PHMEG_00017881</name>
</gene>
<accession>A0A225VXX5</accession>
<name>A0A225VXX5_9STRA</name>
<dbReference type="EMBL" id="NBNE01002799">
    <property type="protein sequence ID" value="OWZ09420.1"/>
    <property type="molecule type" value="Genomic_DNA"/>
</dbReference>
<protein>
    <submittedName>
        <fullName evidence="1">Uncharacterized protein</fullName>
    </submittedName>
</protein>
<evidence type="ECO:0000313" key="2">
    <source>
        <dbReference type="Proteomes" id="UP000198211"/>
    </source>
</evidence>
<reference evidence="2" key="1">
    <citation type="submission" date="2017-03" db="EMBL/GenBank/DDBJ databases">
        <title>Phytopthora megakarya and P. palmivora, two closely related causual agents of cacao black pod achieved similar genome size and gene model numbers by different mechanisms.</title>
        <authorList>
            <person name="Ali S."/>
            <person name="Shao J."/>
            <person name="Larry D.J."/>
            <person name="Kronmiller B."/>
            <person name="Shen D."/>
            <person name="Strem M.D."/>
            <person name="Melnick R.L."/>
            <person name="Guiltinan M.J."/>
            <person name="Tyler B.M."/>
            <person name="Meinhardt L.W."/>
            <person name="Bailey B.A."/>
        </authorList>
    </citation>
    <scope>NUCLEOTIDE SEQUENCE [LARGE SCALE GENOMIC DNA]</scope>
    <source>
        <strain evidence="2">zdho120</strain>
    </source>
</reference>
<proteinExistence type="predicted"/>
<evidence type="ECO:0000313" key="1">
    <source>
        <dbReference type="EMBL" id="OWZ09420.1"/>
    </source>
</evidence>
<sequence>MPTVLHVIKTVSRWYNQFNKNGHIDRGKHPNRQSHSTELVAYVCNYVTEHPCFYVEELQEELKHCIGHNVKGISATSLLRLLRFELGLSRKVLERAREAVPRAKRGKR</sequence>
<keyword evidence="2" id="KW-1185">Reference proteome</keyword>
<dbReference type="STRING" id="4795.A0A225VXX5"/>
<dbReference type="InterPro" id="IPR009057">
    <property type="entry name" value="Homeodomain-like_sf"/>
</dbReference>
<dbReference type="SUPFAM" id="SSF46689">
    <property type="entry name" value="Homeodomain-like"/>
    <property type="match status" value="1"/>
</dbReference>
<dbReference type="AlphaFoldDB" id="A0A225VXX5"/>
<comment type="caution">
    <text evidence="1">The sequence shown here is derived from an EMBL/GenBank/DDBJ whole genome shotgun (WGS) entry which is preliminary data.</text>
</comment>
<dbReference type="Proteomes" id="UP000198211">
    <property type="component" value="Unassembled WGS sequence"/>
</dbReference>
<organism evidence="1 2">
    <name type="scientific">Phytophthora megakarya</name>
    <dbReference type="NCBI Taxonomy" id="4795"/>
    <lineage>
        <taxon>Eukaryota</taxon>
        <taxon>Sar</taxon>
        <taxon>Stramenopiles</taxon>
        <taxon>Oomycota</taxon>
        <taxon>Peronosporomycetes</taxon>
        <taxon>Peronosporales</taxon>
        <taxon>Peronosporaceae</taxon>
        <taxon>Phytophthora</taxon>
    </lineage>
</organism>